<accession>A0ABY8WLM8</accession>
<organism evidence="1 2">
    <name type="scientific">Actinoplanes oblitus</name>
    <dbReference type="NCBI Taxonomy" id="3040509"/>
    <lineage>
        <taxon>Bacteria</taxon>
        <taxon>Bacillati</taxon>
        <taxon>Actinomycetota</taxon>
        <taxon>Actinomycetes</taxon>
        <taxon>Micromonosporales</taxon>
        <taxon>Micromonosporaceae</taxon>
        <taxon>Actinoplanes</taxon>
    </lineage>
</organism>
<proteinExistence type="predicted"/>
<name>A0ABY8WLM8_9ACTN</name>
<evidence type="ECO:0000313" key="2">
    <source>
        <dbReference type="Proteomes" id="UP001240150"/>
    </source>
</evidence>
<evidence type="ECO:0000313" key="1">
    <source>
        <dbReference type="EMBL" id="WIM98392.1"/>
    </source>
</evidence>
<dbReference type="EMBL" id="CP126980">
    <property type="protein sequence ID" value="WIM98392.1"/>
    <property type="molecule type" value="Genomic_DNA"/>
</dbReference>
<keyword evidence="2" id="KW-1185">Reference proteome</keyword>
<sequence>MRSFALFRAARRTIVFDMPEIMIDVAGTPGNAMAGLAGLGPIIPLGPPSVPGAGARAAAGTTVRFRVAGEGGVRSV</sequence>
<dbReference type="Proteomes" id="UP001240150">
    <property type="component" value="Chromosome"/>
</dbReference>
<protein>
    <submittedName>
        <fullName evidence="1">Uncharacterized protein</fullName>
    </submittedName>
</protein>
<reference evidence="1 2" key="1">
    <citation type="submission" date="2023-06" db="EMBL/GenBank/DDBJ databases">
        <authorList>
            <person name="Yushchuk O."/>
            <person name="Binda E."/>
            <person name="Ruckert-Reed C."/>
            <person name="Fedorenko V."/>
            <person name="Kalinowski J."/>
            <person name="Marinelli F."/>
        </authorList>
    </citation>
    <scope>NUCLEOTIDE SEQUENCE [LARGE SCALE GENOMIC DNA]</scope>
    <source>
        <strain evidence="1 2">NRRL 3884</strain>
    </source>
</reference>
<dbReference type="RefSeq" id="WP_284919775.1">
    <property type="nucleotide sequence ID" value="NZ_CP126980.1"/>
</dbReference>
<gene>
    <name evidence="1" type="ORF">ACTOB_001991</name>
</gene>